<feature type="compositionally biased region" description="Basic and acidic residues" evidence="1">
    <location>
        <begin position="693"/>
        <end position="702"/>
    </location>
</feature>
<dbReference type="OrthoDB" id="5389734at2759"/>
<proteinExistence type="predicted"/>
<feature type="region of interest" description="Disordered" evidence="1">
    <location>
        <begin position="563"/>
        <end position="664"/>
    </location>
</feature>
<gene>
    <name evidence="2" type="ORF">CDD82_5559</name>
</gene>
<organism evidence="2 3">
    <name type="scientific">Ophiocordyceps australis</name>
    <dbReference type="NCBI Taxonomy" id="1399860"/>
    <lineage>
        <taxon>Eukaryota</taxon>
        <taxon>Fungi</taxon>
        <taxon>Dikarya</taxon>
        <taxon>Ascomycota</taxon>
        <taxon>Pezizomycotina</taxon>
        <taxon>Sordariomycetes</taxon>
        <taxon>Hypocreomycetidae</taxon>
        <taxon>Hypocreales</taxon>
        <taxon>Ophiocordycipitaceae</taxon>
        <taxon>Ophiocordyceps</taxon>
    </lineage>
</organism>
<reference evidence="2 3" key="1">
    <citation type="submission" date="2017-06" db="EMBL/GenBank/DDBJ databases">
        <title>Ant-infecting Ophiocordyceps genomes reveal a high diversity of potential behavioral manipulation genes and a possible major role for enterotoxins.</title>
        <authorList>
            <person name="De Bekker C."/>
            <person name="Evans H.C."/>
            <person name="Brachmann A."/>
            <person name="Hughes D.P."/>
        </authorList>
    </citation>
    <scope>NUCLEOTIDE SEQUENCE [LARGE SCALE GENOMIC DNA]</scope>
    <source>
        <strain evidence="2 3">1348a</strain>
    </source>
</reference>
<evidence type="ECO:0000256" key="1">
    <source>
        <dbReference type="SAM" id="MobiDB-lite"/>
    </source>
</evidence>
<comment type="caution">
    <text evidence="2">The sequence shown here is derived from an EMBL/GenBank/DDBJ whole genome shotgun (WGS) entry which is preliminary data.</text>
</comment>
<dbReference type="EMBL" id="NJEU01000518">
    <property type="protein sequence ID" value="PHH73264.1"/>
    <property type="molecule type" value="Genomic_DNA"/>
</dbReference>
<protein>
    <recommendedName>
        <fullName evidence="4">Karyogamy protein</fullName>
    </recommendedName>
</protein>
<sequence>MASTQLPPLEFQDGLRVSLFPPSDASALSPDGADFAPHHDALDAHQGPEAAGHVDADASPPPSAGIPVHPIPSLQDAFTESLQEATNGAGEEKPQLTALNPHDRREALLDQKKDDEPWGIAWRYRPGQSQHELSKLVAQISFGVYLLLNGMANDNAQAVNILQGHIDEVDEFLEVTIADIDEATQDLDGRIDHLKMPLSNIQAFEEALEDRQFRADILDANEKTDHVLSRTSAAMQQWDDDIESGLQATALFTYWLDGLQDGPWRSERSDVADIFDAMKGNAQGWLQAYDDIHHRAQEVNNLIVRLTTVIAEMEKKAGEVSRKTWAKIPPFSIPSNINKSMSTYSGSSRASSARPPQLPAPSIHSMSSFGLQTLTLEDEYHAADVPLPVGSPPYLSPTSSTRHVPSGSLASHQSRRHPSMQSNPTSAPSVASGHKDAEGPSSPGDESLYVLQPRIYSPHHREQPQMPAALAQAKMPPSIVTHHDMAGENGIQRRDSLRQRISRKTSLPEAIHIPPRPMTNASAHGPAAHPTSLLARATSQQLPYDSAYSSDVEARSLRQSSLIGSEQSLSPPPTRPQILHSPRSDQQQFYRPVRASPHSPLQQRPHTALGPQMLQPMPHPSVRSPRSQVGSTTSSLSNVTMAPPDHRTSAPVAPGSSADRDRTLKKKKSALGGWFKKAFSLDEEERLQFEARRAMRSPDKYYDANSPKFLDGRRIR</sequence>
<feature type="region of interest" description="Disordered" evidence="1">
    <location>
        <begin position="19"/>
        <end position="71"/>
    </location>
</feature>
<feature type="region of interest" description="Disordered" evidence="1">
    <location>
        <begin position="693"/>
        <end position="716"/>
    </location>
</feature>
<feature type="compositionally biased region" description="Low complexity" evidence="1">
    <location>
        <begin position="342"/>
        <end position="355"/>
    </location>
</feature>
<evidence type="ECO:0008006" key="4">
    <source>
        <dbReference type="Google" id="ProtNLM"/>
    </source>
</evidence>
<feature type="compositionally biased region" description="Polar residues" evidence="1">
    <location>
        <begin position="624"/>
        <end position="640"/>
    </location>
</feature>
<feature type="compositionally biased region" description="Polar residues" evidence="1">
    <location>
        <begin position="419"/>
        <end position="429"/>
    </location>
</feature>
<dbReference type="AlphaFoldDB" id="A0A2C5Z1P5"/>
<feature type="region of interest" description="Disordered" evidence="1">
    <location>
        <begin position="387"/>
        <end position="448"/>
    </location>
</feature>
<feature type="region of interest" description="Disordered" evidence="1">
    <location>
        <begin position="342"/>
        <end position="365"/>
    </location>
</feature>
<evidence type="ECO:0000313" key="2">
    <source>
        <dbReference type="EMBL" id="PHH73264.1"/>
    </source>
</evidence>
<accession>A0A2C5Z1P5</accession>
<name>A0A2C5Z1P5_9HYPO</name>
<dbReference type="Proteomes" id="UP000224854">
    <property type="component" value="Unassembled WGS sequence"/>
</dbReference>
<evidence type="ECO:0000313" key="3">
    <source>
        <dbReference type="Proteomes" id="UP000224854"/>
    </source>
</evidence>
<keyword evidence="3" id="KW-1185">Reference proteome</keyword>
<feature type="compositionally biased region" description="Polar residues" evidence="1">
    <location>
        <begin position="396"/>
        <end position="412"/>
    </location>
</feature>